<dbReference type="Proteomes" id="UP000523614">
    <property type="component" value="Unassembled WGS sequence"/>
</dbReference>
<feature type="domain" description="DJ-1/PfpI" evidence="4">
    <location>
        <begin position="27"/>
        <end position="224"/>
    </location>
</feature>
<dbReference type="InterPro" id="IPR050325">
    <property type="entry name" value="Prot/Nucl_acid_deglycase"/>
</dbReference>
<dbReference type="PANTHER" id="PTHR48094">
    <property type="entry name" value="PROTEIN/NUCLEIC ACID DEGLYCASE DJ-1-RELATED"/>
    <property type="match status" value="1"/>
</dbReference>
<dbReference type="CDD" id="cd03141">
    <property type="entry name" value="GATase1_Hsp31_like"/>
    <property type="match status" value="1"/>
</dbReference>
<keyword evidence="1" id="KW-0346">Stress response</keyword>
<accession>A0A847H927</accession>
<proteinExistence type="inferred from homology"/>
<dbReference type="GO" id="GO:0019172">
    <property type="term" value="F:glyoxalase III activity"/>
    <property type="evidence" value="ECO:0007669"/>
    <property type="project" value="TreeGrafter"/>
</dbReference>
<comment type="similarity">
    <text evidence="3">Belongs to the peptidase C56 family. HSP31-like subfamily.</text>
</comment>
<evidence type="ECO:0000256" key="3">
    <source>
        <dbReference type="ARBA" id="ARBA00038493"/>
    </source>
</evidence>
<evidence type="ECO:0000256" key="1">
    <source>
        <dbReference type="ARBA" id="ARBA00023016"/>
    </source>
</evidence>
<gene>
    <name evidence="5" type="ORF">GX570_02525</name>
</gene>
<keyword evidence="5" id="KW-0315">Glutamine amidotransferase</keyword>
<dbReference type="SUPFAM" id="SSF52317">
    <property type="entry name" value="Class I glutamine amidotransferase-like"/>
    <property type="match status" value="1"/>
</dbReference>
<reference evidence="5 6" key="1">
    <citation type="journal article" date="2020" name="Biotechnol. Biofuels">
        <title>New insights from the biogas microbiome by comprehensive genome-resolved metagenomics of nearly 1600 species originating from multiple anaerobic digesters.</title>
        <authorList>
            <person name="Campanaro S."/>
            <person name="Treu L."/>
            <person name="Rodriguez-R L.M."/>
            <person name="Kovalovszki A."/>
            <person name="Ziels R.M."/>
            <person name="Maus I."/>
            <person name="Zhu X."/>
            <person name="Kougias P.G."/>
            <person name="Basile A."/>
            <person name="Luo G."/>
            <person name="Schluter A."/>
            <person name="Konstantinidis K.T."/>
            <person name="Angelidaki I."/>
        </authorList>
    </citation>
    <scope>NUCLEOTIDE SEQUENCE [LARGE SCALE GENOMIC DNA]</scope>
    <source>
        <strain evidence="5">AS06rmzACSIP_235</strain>
    </source>
</reference>
<dbReference type="Pfam" id="PF01965">
    <property type="entry name" value="DJ-1_PfpI"/>
    <property type="match status" value="1"/>
</dbReference>
<protein>
    <submittedName>
        <fullName evidence="5">Type 1 glutamine amidotransferase domain-containing protein</fullName>
    </submittedName>
</protein>
<sequence length="235" mass="25464">MSPHILHVVTNTAHFDDPSEKTGLWLSELTHAWEVFEGRGFSQTIISPVGGYVPLDPRSLKFPAKEKTAEAWLSGPATMSLLGDTPRAADVDAADYDAVYFAGGHGAMYDFPDNVDLQRITREIFESGGVVSAVCHGYCGLLNTRLSDGSLLLDGREITGFSWLEEKLVLVDKLVPYDVEKRSRQRGAVYQKAALPFAPFTVADGTLITGQNPASAKETAERVAEVLAAVRHGDA</sequence>
<dbReference type="InterPro" id="IPR029062">
    <property type="entry name" value="Class_I_gatase-like"/>
</dbReference>
<keyword evidence="2" id="KW-0456">Lyase</keyword>
<comment type="caution">
    <text evidence="5">The sequence shown here is derived from an EMBL/GenBank/DDBJ whole genome shotgun (WGS) entry which is preliminary data.</text>
</comment>
<evidence type="ECO:0000313" key="5">
    <source>
        <dbReference type="EMBL" id="NLF90213.1"/>
    </source>
</evidence>
<dbReference type="GO" id="GO:0005737">
    <property type="term" value="C:cytoplasm"/>
    <property type="evidence" value="ECO:0007669"/>
    <property type="project" value="TreeGrafter"/>
</dbReference>
<dbReference type="AlphaFoldDB" id="A0A847H927"/>
<dbReference type="GO" id="GO:0019243">
    <property type="term" value="P:methylglyoxal catabolic process to D-lactate via S-lactoyl-glutathione"/>
    <property type="evidence" value="ECO:0007669"/>
    <property type="project" value="TreeGrafter"/>
</dbReference>
<name>A0A847H927_9CORY</name>
<evidence type="ECO:0000313" key="6">
    <source>
        <dbReference type="Proteomes" id="UP000523614"/>
    </source>
</evidence>
<keyword evidence="5" id="KW-0808">Transferase</keyword>
<organism evidence="5 6">
    <name type="scientific">Corynebacterium marinum</name>
    <dbReference type="NCBI Taxonomy" id="349751"/>
    <lineage>
        <taxon>Bacteria</taxon>
        <taxon>Bacillati</taxon>
        <taxon>Actinomycetota</taxon>
        <taxon>Actinomycetes</taxon>
        <taxon>Mycobacteriales</taxon>
        <taxon>Corynebacteriaceae</taxon>
        <taxon>Corynebacterium</taxon>
    </lineage>
</organism>
<dbReference type="EMBL" id="JAAYYP010000076">
    <property type="protein sequence ID" value="NLF90213.1"/>
    <property type="molecule type" value="Genomic_DNA"/>
</dbReference>
<dbReference type="GO" id="GO:0016740">
    <property type="term" value="F:transferase activity"/>
    <property type="evidence" value="ECO:0007669"/>
    <property type="project" value="UniProtKB-KW"/>
</dbReference>
<dbReference type="InterPro" id="IPR002818">
    <property type="entry name" value="DJ-1/PfpI"/>
</dbReference>
<dbReference type="Gene3D" id="3.40.50.880">
    <property type="match status" value="1"/>
</dbReference>
<evidence type="ECO:0000256" key="2">
    <source>
        <dbReference type="ARBA" id="ARBA00023239"/>
    </source>
</evidence>
<dbReference type="PANTHER" id="PTHR48094:SF11">
    <property type="entry name" value="GLUTATHIONE-INDEPENDENT GLYOXALASE HSP31-RELATED"/>
    <property type="match status" value="1"/>
</dbReference>
<evidence type="ECO:0000259" key="4">
    <source>
        <dbReference type="Pfam" id="PF01965"/>
    </source>
</evidence>